<sequence length="96" mass="10986">MSSKGLNQVGAIEPQVSKPWYKERWPWFLMAGPAIVVVACIITIYLAFTQDRDIPLVNKQNRQGLKIDRSADAEAPRFLPPVDRPIPEHLRSQFEK</sequence>
<gene>
    <name evidence="3" type="ORF">NCTC11009_00043</name>
</gene>
<feature type="region of interest" description="Disordered" evidence="1">
    <location>
        <begin position="77"/>
        <end position="96"/>
    </location>
</feature>
<feature type="transmembrane region" description="Helical" evidence="2">
    <location>
        <begin position="27"/>
        <end position="48"/>
    </location>
</feature>
<proteinExistence type="predicted"/>
<protein>
    <submittedName>
        <fullName evidence="3">Uncharacterized protein conserved in bacteria</fullName>
    </submittedName>
</protein>
<dbReference type="KEGG" id="our:CEQ07_07085"/>
<evidence type="ECO:0000313" key="4">
    <source>
        <dbReference type="Proteomes" id="UP000250242"/>
    </source>
</evidence>
<evidence type="ECO:0000256" key="1">
    <source>
        <dbReference type="SAM" id="MobiDB-lite"/>
    </source>
</evidence>
<dbReference type="EMBL" id="UATH01000001">
    <property type="protein sequence ID" value="SPY06861.1"/>
    <property type="molecule type" value="Genomic_DNA"/>
</dbReference>
<accession>A0A2N6QC23</accession>
<keyword evidence="2" id="KW-1133">Transmembrane helix</keyword>
<feature type="compositionally biased region" description="Basic and acidic residues" evidence="1">
    <location>
        <begin position="85"/>
        <end position="96"/>
    </location>
</feature>
<dbReference type="RefSeq" id="WP_065420995.1">
    <property type="nucleotide sequence ID" value="NZ_CAMQFR010000024.1"/>
</dbReference>
<reference evidence="3 4" key="1">
    <citation type="submission" date="2018-06" db="EMBL/GenBank/DDBJ databases">
        <authorList>
            <consortium name="Pathogen Informatics"/>
            <person name="Doyle S."/>
        </authorList>
    </citation>
    <scope>NUCLEOTIDE SEQUENCE [LARGE SCALE GENOMIC DNA]</scope>
    <source>
        <strain evidence="3 4">NCTC11009</strain>
    </source>
</reference>
<dbReference type="GeneID" id="93427795"/>
<evidence type="ECO:0000256" key="2">
    <source>
        <dbReference type="SAM" id="Phobius"/>
    </source>
</evidence>
<name>A0A2N6QC23_9BURK</name>
<organism evidence="3 4">
    <name type="scientific">Oligella urethralis</name>
    <dbReference type="NCBI Taxonomy" id="90245"/>
    <lineage>
        <taxon>Bacteria</taxon>
        <taxon>Pseudomonadati</taxon>
        <taxon>Pseudomonadota</taxon>
        <taxon>Betaproteobacteria</taxon>
        <taxon>Burkholderiales</taxon>
        <taxon>Alcaligenaceae</taxon>
        <taxon>Oligella</taxon>
    </lineage>
</organism>
<evidence type="ECO:0000313" key="3">
    <source>
        <dbReference type="EMBL" id="SPY06861.1"/>
    </source>
</evidence>
<dbReference type="Pfam" id="PF05751">
    <property type="entry name" value="FixH"/>
    <property type="match status" value="1"/>
</dbReference>
<keyword evidence="2" id="KW-0812">Transmembrane</keyword>
<dbReference type="AlphaFoldDB" id="A0A2N6QC23"/>
<dbReference type="Proteomes" id="UP000250242">
    <property type="component" value="Unassembled WGS sequence"/>
</dbReference>
<keyword evidence="2" id="KW-0472">Membrane</keyword>
<dbReference type="STRING" id="90245.GCA_001056285_00922"/>
<dbReference type="InterPro" id="IPR008620">
    <property type="entry name" value="FixH"/>
</dbReference>